<dbReference type="HOGENOM" id="CLU_2674196_0_0_1"/>
<gene>
    <name evidence="1" type="ORF">SINV_06855</name>
</gene>
<name>E9II97_SOLIN</name>
<proteinExistence type="predicted"/>
<dbReference type="EMBL" id="GL763399">
    <property type="protein sequence ID" value="EFZ19707.1"/>
    <property type="molecule type" value="Genomic_DNA"/>
</dbReference>
<sequence length="75" mass="9148">MYYEKTITTEFIPPITFLYLDQKRYVQDCNNVPLIHHYPRYNNAKKLSYPPFSKSNDKQIVWRCDMTNTNEKNLR</sequence>
<organism>
    <name type="scientific">Solenopsis invicta</name>
    <name type="common">Red imported fire ant</name>
    <name type="synonym">Solenopsis wagneri</name>
    <dbReference type="NCBI Taxonomy" id="13686"/>
    <lineage>
        <taxon>Eukaryota</taxon>
        <taxon>Metazoa</taxon>
        <taxon>Ecdysozoa</taxon>
        <taxon>Arthropoda</taxon>
        <taxon>Hexapoda</taxon>
        <taxon>Insecta</taxon>
        <taxon>Pterygota</taxon>
        <taxon>Neoptera</taxon>
        <taxon>Endopterygota</taxon>
        <taxon>Hymenoptera</taxon>
        <taxon>Apocrita</taxon>
        <taxon>Aculeata</taxon>
        <taxon>Formicoidea</taxon>
        <taxon>Formicidae</taxon>
        <taxon>Myrmicinae</taxon>
        <taxon>Solenopsis</taxon>
    </lineage>
</organism>
<protein>
    <submittedName>
        <fullName evidence="1">Uncharacterized protein</fullName>
    </submittedName>
</protein>
<reference evidence="1" key="1">
    <citation type="journal article" date="2011" name="Proc. Natl. Acad. Sci. U.S.A.">
        <title>The genome of the fire ant Solenopsis invicta.</title>
        <authorList>
            <person name="Wurm Y."/>
            <person name="Wang J."/>
            <person name="Riba-Grognuz O."/>
            <person name="Corona M."/>
            <person name="Nygaard S."/>
            <person name="Hunt B.G."/>
            <person name="Ingram K.K."/>
            <person name="Falquet L."/>
            <person name="Nipitwattanaphon M."/>
            <person name="Gotzek D."/>
            <person name="Dijkstra M.B."/>
            <person name="Oettler J."/>
            <person name="Comtesse F."/>
            <person name="Shih C.J."/>
            <person name="Wu W.J."/>
            <person name="Yang C.C."/>
            <person name="Thomas J."/>
            <person name="Beaudoing E."/>
            <person name="Pradervand S."/>
            <person name="Flegel V."/>
            <person name="Cook E.D."/>
            <person name="Fabbretti R."/>
            <person name="Stockinger H."/>
            <person name="Long L."/>
            <person name="Farmerie W.G."/>
            <person name="Oakey J."/>
            <person name="Boomsma J.J."/>
            <person name="Pamilo P."/>
            <person name="Yi S.V."/>
            <person name="Heinze J."/>
            <person name="Goodisman M.A."/>
            <person name="Farinelli L."/>
            <person name="Harshman K."/>
            <person name="Hulo N."/>
            <person name="Cerutti L."/>
            <person name="Xenarios I."/>
            <person name="Shoemaker D."/>
            <person name="Keller L."/>
        </authorList>
    </citation>
    <scope>NUCLEOTIDE SEQUENCE [LARGE SCALE GENOMIC DNA]</scope>
</reference>
<evidence type="ECO:0000313" key="1">
    <source>
        <dbReference type="EMBL" id="EFZ19707.1"/>
    </source>
</evidence>
<feature type="non-terminal residue" evidence="1">
    <location>
        <position position="75"/>
    </location>
</feature>
<dbReference type="AlphaFoldDB" id="E9II97"/>
<accession>E9II97</accession>